<dbReference type="PANTHER" id="PTHR43300">
    <property type="entry name" value="ACETYLTRANSFERASE"/>
    <property type="match status" value="1"/>
</dbReference>
<organism evidence="3 4">
    <name type="scientific">Aeromicrobium yanjiei</name>
    <dbReference type="NCBI Taxonomy" id="2662028"/>
    <lineage>
        <taxon>Bacteria</taxon>
        <taxon>Bacillati</taxon>
        <taxon>Actinomycetota</taxon>
        <taxon>Actinomycetes</taxon>
        <taxon>Propionibacteriales</taxon>
        <taxon>Nocardioidaceae</taxon>
        <taxon>Aeromicrobium</taxon>
    </lineage>
</organism>
<accession>A0A5Q2MAE2</accession>
<protein>
    <submittedName>
        <fullName evidence="3">Antibiotic acetyltransferase</fullName>
    </submittedName>
</protein>
<gene>
    <name evidence="3" type="ORF">GEV26_01020</name>
</gene>
<keyword evidence="1 3" id="KW-0808">Transferase</keyword>
<dbReference type="SUPFAM" id="SSF51161">
    <property type="entry name" value="Trimeric LpxA-like enzymes"/>
    <property type="match status" value="1"/>
</dbReference>
<dbReference type="GO" id="GO:0016740">
    <property type="term" value="F:transferase activity"/>
    <property type="evidence" value="ECO:0007669"/>
    <property type="project" value="UniProtKB-KW"/>
</dbReference>
<dbReference type="KEGG" id="aef:GEV26_01020"/>
<keyword evidence="2" id="KW-0677">Repeat</keyword>
<dbReference type="Proteomes" id="UP000392064">
    <property type="component" value="Chromosome"/>
</dbReference>
<dbReference type="Gene3D" id="2.160.10.10">
    <property type="entry name" value="Hexapeptide repeat proteins"/>
    <property type="match status" value="1"/>
</dbReference>
<dbReference type="InterPro" id="IPR018357">
    <property type="entry name" value="Hexapep_transf_CS"/>
</dbReference>
<dbReference type="PROSITE" id="PS00101">
    <property type="entry name" value="HEXAPEP_TRANSFERASES"/>
    <property type="match status" value="1"/>
</dbReference>
<dbReference type="CDD" id="cd03349">
    <property type="entry name" value="LbH_XAT"/>
    <property type="match status" value="1"/>
</dbReference>
<dbReference type="Pfam" id="PF00132">
    <property type="entry name" value="Hexapep"/>
    <property type="match status" value="1"/>
</dbReference>
<evidence type="ECO:0000256" key="1">
    <source>
        <dbReference type="ARBA" id="ARBA00022679"/>
    </source>
</evidence>
<dbReference type="RefSeq" id="WP_153651347.1">
    <property type="nucleotide sequence ID" value="NZ_CP045737.1"/>
</dbReference>
<keyword evidence="4" id="KW-1185">Reference proteome</keyword>
<name>A0A5Q2MAE2_9ACTN</name>
<proteinExistence type="predicted"/>
<dbReference type="InterPro" id="IPR011004">
    <property type="entry name" value="Trimer_LpxA-like_sf"/>
</dbReference>
<evidence type="ECO:0000313" key="4">
    <source>
        <dbReference type="Proteomes" id="UP000392064"/>
    </source>
</evidence>
<reference evidence="3 4" key="1">
    <citation type="submission" date="2019-11" db="EMBL/GenBank/DDBJ databases">
        <authorList>
            <person name="Li J."/>
        </authorList>
    </citation>
    <scope>NUCLEOTIDE SEQUENCE [LARGE SCALE GENOMIC DNA]</scope>
    <source>
        <strain evidence="3 4">MF47</strain>
    </source>
</reference>
<dbReference type="InterPro" id="IPR001451">
    <property type="entry name" value="Hexapep"/>
</dbReference>
<evidence type="ECO:0000313" key="3">
    <source>
        <dbReference type="EMBL" id="QGG40074.1"/>
    </source>
</evidence>
<dbReference type="EMBL" id="CP045737">
    <property type="protein sequence ID" value="QGG40074.1"/>
    <property type="molecule type" value="Genomic_DNA"/>
</dbReference>
<evidence type="ECO:0000256" key="2">
    <source>
        <dbReference type="ARBA" id="ARBA00022737"/>
    </source>
</evidence>
<sequence length="246" mass="26750">MVEHIRGAQHVQRIGRSRLFVEPPVRFLGAFVIRSDTRIGAFTEFGREVEVQAATLGRYCEIGPGSLLGATGHPTSWLSVSAFQYKKATWGWHPSADATEVVDPEAGGRQSFRSVGGDLAVIGNDVWLGANVVVLRGVTIGDGSIVAANAVVTKDIPPYSIAGGVPARVIRPRVEADLRDELLALQWWRHSPNQLSGIPYDDPAAAAAQLRTRIADGLETYDPGFVEIPKPAEPAPPRRRLRFFPR</sequence>
<dbReference type="InterPro" id="IPR050179">
    <property type="entry name" value="Trans_hexapeptide_repeat"/>
</dbReference>
<dbReference type="AlphaFoldDB" id="A0A5Q2MAE2"/>